<proteinExistence type="evidence at transcript level"/>
<comment type="catalytic activity">
    <reaction evidence="1">
        <text>coproporphyrinogen III + O2 + 2 H(+) = protoporphyrinogen IX + 2 CO2 + 2 H2O</text>
        <dbReference type="Rhea" id="RHEA:18257"/>
        <dbReference type="ChEBI" id="CHEBI:15377"/>
        <dbReference type="ChEBI" id="CHEBI:15378"/>
        <dbReference type="ChEBI" id="CHEBI:15379"/>
        <dbReference type="ChEBI" id="CHEBI:16526"/>
        <dbReference type="ChEBI" id="CHEBI:57307"/>
        <dbReference type="ChEBI" id="CHEBI:57309"/>
        <dbReference type="EC" id="1.3.3.3"/>
    </reaction>
</comment>
<dbReference type="PRINTS" id="PR00073">
    <property type="entry name" value="COPRGNOXDASE"/>
</dbReference>
<dbReference type="PANTHER" id="PTHR10755:SF3">
    <property type="entry name" value="COPROPORPHYRINOGEN OXIDASE"/>
    <property type="match status" value="1"/>
</dbReference>
<evidence type="ECO:0000313" key="2">
    <source>
        <dbReference type="EMBL" id="ADE77306.1"/>
    </source>
</evidence>
<dbReference type="Pfam" id="PF01218">
    <property type="entry name" value="Coprogen_oxidas"/>
    <property type="match status" value="1"/>
</dbReference>
<dbReference type="SUPFAM" id="SSF102886">
    <property type="entry name" value="Coproporphyrinogen III oxidase"/>
    <property type="match status" value="1"/>
</dbReference>
<dbReference type="EMBL" id="BT124025">
    <property type="protein sequence ID" value="ADE77306.1"/>
    <property type="molecule type" value="mRNA"/>
</dbReference>
<reference evidence="2" key="1">
    <citation type="submission" date="2010-04" db="EMBL/GenBank/DDBJ databases">
        <authorList>
            <person name="Reid K.E."/>
            <person name="Liao N."/>
            <person name="Chan S."/>
            <person name="Docking R."/>
            <person name="Taylor G."/>
            <person name="Moore R."/>
            <person name="Mayo M."/>
            <person name="Munro S."/>
            <person name="King J."/>
            <person name="Yanchuk A."/>
            <person name="Holt R."/>
            <person name="Jones S."/>
            <person name="Marra M."/>
            <person name="Ritland C.E."/>
            <person name="Ritland K."/>
            <person name="Bohlmann J."/>
        </authorList>
    </citation>
    <scope>NUCLEOTIDE SEQUENCE</scope>
    <source>
        <tissue evidence="2">Bud</tissue>
    </source>
</reference>
<dbReference type="OMA" id="PLVAWKY"/>
<dbReference type="AlphaFoldDB" id="D5ACN7"/>
<dbReference type="UniPathway" id="UPA00251">
    <property type="reaction ID" value="UER00322"/>
</dbReference>
<evidence type="ECO:0000256" key="1">
    <source>
        <dbReference type="ARBA" id="ARBA00049102"/>
    </source>
</evidence>
<dbReference type="Gene3D" id="3.40.1500.10">
    <property type="entry name" value="Coproporphyrinogen III oxidase, aerobic"/>
    <property type="match status" value="1"/>
</dbReference>
<name>D5ACN7_PICSI</name>
<accession>D5ACN7</accession>
<dbReference type="GO" id="GO:0004109">
    <property type="term" value="F:coproporphyrinogen oxidase activity"/>
    <property type="evidence" value="ECO:0007669"/>
    <property type="project" value="UniProtKB-EC"/>
</dbReference>
<dbReference type="PIRSF" id="PIRSF000166">
    <property type="entry name" value="Coproporphyri_ox"/>
    <property type="match status" value="1"/>
</dbReference>
<dbReference type="InterPro" id="IPR036406">
    <property type="entry name" value="Coprogen_oxidase_aer_sf"/>
</dbReference>
<protein>
    <submittedName>
        <fullName evidence="2">Uncharacterized protein</fullName>
    </submittedName>
</protein>
<dbReference type="PANTHER" id="PTHR10755">
    <property type="entry name" value="COPROPORPHYRINOGEN III OXIDASE, MITOCHONDRIAL"/>
    <property type="match status" value="1"/>
</dbReference>
<dbReference type="GO" id="GO:0006782">
    <property type="term" value="P:protoporphyrinogen IX biosynthetic process"/>
    <property type="evidence" value="ECO:0007669"/>
    <property type="project" value="UniProtKB-UniPathway"/>
</dbReference>
<dbReference type="GO" id="GO:0005737">
    <property type="term" value="C:cytoplasm"/>
    <property type="evidence" value="ECO:0007669"/>
    <property type="project" value="TreeGrafter"/>
</dbReference>
<sequence length="376" mass="42913">MTMQCYVCLHLPASPPLWRGNAYRESFGMPRRRVNSVAMACKRDSHSFSKEEYEAFLLRTQERICNEVAFIDGSGKYFCIDKWLRGQDSSDGYGITRVIEDGNLLEKGAVNVSIVHGQLSEARAKAMSVRRQGLETGCHYFAGALSLVFHPQNPYVPTFRADVRYFEVEGGSGWFGGGADLTPSYLDTEDAKYFHCFLKKICDRYDASFYSRCKSKCDAYFYIPARKHHRGIGGIFFDDLEYFEEQRDTGNKLLDPDGKVVNIEEKSKIGGRDKAFEFVKELADGFTTSFLPIANKSRFLEYGERQKDWQLLQRGRYLEFNLLYDRGIKFGLDGGRMESIMVSAPPLVAWKYNVVPEIGSPEAELLKVLCKPCEWV</sequence>
<dbReference type="InterPro" id="IPR001260">
    <property type="entry name" value="Coprogen_oxidase_aer"/>
</dbReference>
<dbReference type="NCBIfam" id="NF003727">
    <property type="entry name" value="PRK05330.1"/>
    <property type="match status" value="1"/>
</dbReference>
<organism evidence="2">
    <name type="scientific">Picea sitchensis</name>
    <name type="common">Sitka spruce</name>
    <name type="synonym">Pinus sitchensis</name>
    <dbReference type="NCBI Taxonomy" id="3332"/>
    <lineage>
        <taxon>Eukaryota</taxon>
        <taxon>Viridiplantae</taxon>
        <taxon>Streptophyta</taxon>
        <taxon>Embryophyta</taxon>
        <taxon>Tracheophyta</taxon>
        <taxon>Spermatophyta</taxon>
        <taxon>Pinopsida</taxon>
        <taxon>Pinidae</taxon>
        <taxon>Conifers I</taxon>
        <taxon>Pinales</taxon>
        <taxon>Pinaceae</taxon>
        <taxon>Picea</taxon>
    </lineage>
</organism>